<keyword evidence="3" id="KW-1185">Reference proteome</keyword>
<reference evidence="2 3" key="1">
    <citation type="submission" date="2019-10" db="EMBL/GenBank/DDBJ databases">
        <title>Draft Genome Sequence of Cytophagaceae sp. SJW1-29.</title>
        <authorList>
            <person name="Choi A."/>
        </authorList>
    </citation>
    <scope>NUCLEOTIDE SEQUENCE [LARGE SCALE GENOMIC DNA]</scope>
    <source>
        <strain evidence="2 3">SJW1-29</strain>
    </source>
</reference>
<evidence type="ECO:0000313" key="3">
    <source>
        <dbReference type="Proteomes" id="UP000479293"/>
    </source>
</evidence>
<feature type="transmembrane region" description="Helical" evidence="1">
    <location>
        <begin position="124"/>
        <end position="144"/>
    </location>
</feature>
<accession>A0A7C9BIC0</accession>
<dbReference type="AlphaFoldDB" id="A0A7C9BIC0"/>
<keyword evidence="1" id="KW-1133">Transmembrane helix</keyword>
<feature type="transmembrane region" description="Helical" evidence="1">
    <location>
        <begin position="92"/>
        <end position="112"/>
    </location>
</feature>
<keyword evidence="1" id="KW-0472">Membrane</keyword>
<feature type="transmembrane region" description="Helical" evidence="1">
    <location>
        <begin position="156"/>
        <end position="177"/>
    </location>
</feature>
<dbReference type="Proteomes" id="UP000479293">
    <property type="component" value="Unassembled WGS sequence"/>
</dbReference>
<evidence type="ECO:0008006" key="4">
    <source>
        <dbReference type="Google" id="ProtNLM"/>
    </source>
</evidence>
<protein>
    <recommendedName>
        <fullName evidence="4">Mechanosensitive ion channel protein MscS</fullName>
    </recommendedName>
</protein>
<feature type="transmembrane region" description="Helical" evidence="1">
    <location>
        <begin position="49"/>
        <end position="72"/>
    </location>
</feature>
<sequence length="404" mass="46418">MKPLKQIYYVLLSVLGVLFLPYIGAWIKYEGNFSKDYFNFPALSAPDKAGFSVLAFSMAAAFFLAVVVLYAFPRVYGFKKVKFTPTQPSAKIPLPIWFWVGLVVWGLTLFMTCGKFQEPKWLLNWAYIPLFWGFTLMLDGWVYIRANRNSLLSKSPHEVIGIGAAATVGWLLFEYLNFFVDDNWFYPKADIVPEDEFGVYAIIGASGLMPAVFEIYNLMNTFPAFRHRYDQGPKIATSRRTRNIILIVALTGLFSISFFPEVMFGVLWISPLIVFTVVLENLGIWTPLTPIKDGNWSPFLKYSLCYVIYGFLLECWNYFNAIHDPLDPANITAYTPAHWVYSIPYITKFHVFEMPLVGYLGYLPFGAYCAVWWILCAFLLNIPTQFAHDEYSEVRAEPLEIYTN</sequence>
<feature type="transmembrane region" description="Helical" evidence="1">
    <location>
        <begin position="240"/>
        <end position="259"/>
    </location>
</feature>
<feature type="transmembrane region" description="Helical" evidence="1">
    <location>
        <begin position="7"/>
        <end position="29"/>
    </location>
</feature>
<feature type="transmembrane region" description="Helical" evidence="1">
    <location>
        <begin position="299"/>
        <end position="319"/>
    </location>
</feature>
<evidence type="ECO:0000313" key="2">
    <source>
        <dbReference type="EMBL" id="MPR35063.1"/>
    </source>
</evidence>
<feature type="transmembrane region" description="Helical" evidence="1">
    <location>
        <begin position="265"/>
        <end position="287"/>
    </location>
</feature>
<feature type="transmembrane region" description="Helical" evidence="1">
    <location>
        <begin position="197"/>
        <end position="219"/>
    </location>
</feature>
<gene>
    <name evidence="2" type="ORF">GBK04_17315</name>
</gene>
<comment type="caution">
    <text evidence="2">The sequence shown here is derived from an EMBL/GenBank/DDBJ whole genome shotgun (WGS) entry which is preliminary data.</text>
</comment>
<name>A0A7C9BIC0_9BACT</name>
<keyword evidence="1" id="KW-0812">Transmembrane</keyword>
<evidence type="ECO:0000256" key="1">
    <source>
        <dbReference type="SAM" id="Phobius"/>
    </source>
</evidence>
<dbReference type="EMBL" id="WHLY01000002">
    <property type="protein sequence ID" value="MPR35063.1"/>
    <property type="molecule type" value="Genomic_DNA"/>
</dbReference>
<feature type="transmembrane region" description="Helical" evidence="1">
    <location>
        <begin position="359"/>
        <end position="380"/>
    </location>
</feature>
<proteinExistence type="predicted"/>
<dbReference type="RefSeq" id="WP_152761795.1">
    <property type="nucleotide sequence ID" value="NZ_WHLY01000002.1"/>
</dbReference>
<organism evidence="2 3">
    <name type="scientific">Salmonirosea aquatica</name>
    <dbReference type="NCBI Taxonomy" id="2654236"/>
    <lineage>
        <taxon>Bacteria</taxon>
        <taxon>Pseudomonadati</taxon>
        <taxon>Bacteroidota</taxon>
        <taxon>Cytophagia</taxon>
        <taxon>Cytophagales</taxon>
        <taxon>Spirosomataceae</taxon>
        <taxon>Salmonirosea</taxon>
    </lineage>
</organism>